<dbReference type="GO" id="GO:0022625">
    <property type="term" value="C:cytosolic large ribosomal subunit"/>
    <property type="evidence" value="ECO:0007669"/>
    <property type="project" value="TreeGrafter"/>
</dbReference>
<dbReference type="GO" id="GO:0003735">
    <property type="term" value="F:structural constituent of ribosome"/>
    <property type="evidence" value="ECO:0007669"/>
    <property type="project" value="InterPro"/>
</dbReference>
<dbReference type="Proteomes" id="UP000070404">
    <property type="component" value="Unassembled WGS sequence"/>
</dbReference>
<keyword evidence="3 6" id="KW-0694">RNA-binding</keyword>
<dbReference type="Pfam" id="PF17144">
    <property type="entry name" value="Ribosomal_L5e"/>
    <property type="match status" value="1"/>
</dbReference>
<dbReference type="CDD" id="cd00432">
    <property type="entry name" value="Ribosomal_L18_L5e"/>
    <property type="match status" value="1"/>
</dbReference>
<evidence type="ECO:0000256" key="3">
    <source>
        <dbReference type="ARBA" id="ARBA00022884"/>
    </source>
</evidence>
<comment type="subunit">
    <text evidence="6">Part of the 50S ribosomal subunit. Contacts the 5S and 23S rRNAs.</text>
</comment>
<evidence type="ECO:0000256" key="5">
    <source>
        <dbReference type="ARBA" id="ARBA00023274"/>
    </source>
</evidence>
<evidence type="ECO:0000313" key="7">
    <source>
        <dbReference type="EMBL" id="KXB06581.1"/>
    </source>
</evidence>
<dbReference type="PATRIC" id="fig|1698281.3.peg.347"/>
<keyword evidence="2 6" id="KW-0699">rRNA-binding</keyword>
<evidence type="ECO:0000256" key="1">
    <source>
        <dbReference type="ARBA" id="ARBA00007116"/>
    </source>
</evidence>
<reference evidence="7 8" key="1">
    <citation type="journal article" date="2016" name="Sci. Rep.">
        <title>Metabolic traits of an uncultured archaeal lineage -MSBL1- from brine pools of the Red Sea.</title>
        <authorList>
            <person name="Mwirichia R."/>
            <person name="Alam I."/>
            <person name="Rashid M."/>
            <person name="Vinu M."/>
            <person name="Ba-Alawi W."/>
            <person name="Anthony Kamau A."/>
            <person name="Kamanda Ngugi D."/>
            <person name="Goker M."/>
            <person name="Klenk H.P."/>
            <person name="Bajic V."/>
            <person name="Stingl U."/>
        </authorList>
    </citation>
    <scope>NUCLEOTIDE SEQUENCE [LARGE SCALE GENOMIC DNA]</scope>
    <source>
        <strain evidence="7">SCGC-AAA382C18</strain>
    </source>
</reference>
<evidence type="ECO:0000256" key="4">
    <source>
        <dbReference type="ARBA" id="ARBA00022980"/>
    </source>
</evidence>
<dbReference type="AlphaFoldDB" id="A0A133VJH7"/>
<name>A0A133VJH7_9EURY</name>
<dbReference type="PANTHER" id="PTHR23410">
    <property type="entry name" value="RIBOSOMAL PROTEIN L5-RELATED"/>
    <property type="match status" value="1"/>
</dbReference>
<dbReference type="InterPro" id="IPR057267">
    <property type="entry name" value="Rbsml_uL18_arch"/>
</dbReference>
<comment type="caution">
    <text evidence="7">The sequence shown here is derived from an EMBL/GenBank/DDBJ whole genome shotgun (WGS) entry which is preliminary data.</text>
</comment>
<keyword evidence="4 6" id="KW-0689">Ribosomal protein</keyword>
<sequence length="194" mass="21868">MVKGPHKTVQYRRDREGKTDYHYRRRMLKSGKPRLIARISLKHVRTQVADPDPEGDEILASAFSKELSELGWKANTSNTSSAYLVGLLCGYRALEVGVKECVLDIDKFVASPQAKIFAVLKGALDAGLSISHDEDVLPSEERIRGEHISNYAEDLEGEKYESQFSNYLENDLEPEDLPEHFKEVKEAIQTQCGV</sequence>
<dbReference type="NCBIfam" id="NF006342">
    <property type="entry name" value="PRK08569.1"/>
    <property type="match status" value="1"/>
</dbReference>
<evidence type="ECO:0000256" key="2">
    <source>
        <dbReference type="ARBA" id="ARBA00022730"/>
    </source>
</evidence>
<accession>A0A133VJH7</accession>
<organism evidence="7 8">
    <name type="scientific">candidate division MSBL1 archaeon SCGC-AAA382C18</name>
    <dbReference type="NCBI Taxonomy" id="1698281"/>
    <lineage>
        <taxon>Archaea</taxon>
        <taxon>Methanobacteriati</taxon>
        <taxon>Methanobacteriota</taxon>
        <taxon>candidate division MSBL1</taxon>
    </lineage>
</organism>
<dbReference type="GO" id="GO:0000027">
    <property type="term" value="P:ribosomal large subunit assembly"/>
    <property type="evidence" value="ECO:0007669"/>
    <property type="project" value="TreeGrafter"/>
</dbReference>
<proteinExistence type="inferred from homology"/>
<evidence type="ECO:0000256" key="6">
    <source>
        <dbReference type="HAMAP-Rule" id="MF_01337"/>
    </source>
</evidence>
<dbReference type="EMBL" id="LHYF01000033">
    <property type="protein sequence ID" value="KXB06581.1"/>
    <property type="molecule type" value="Genomic_DNA"/>
</dbReference>
<protein>
    <recommendedName>
        <fullName evidence="6">Large ribosomal subunit protein uL18</fullName>
    </recommendedName>
</protein>
<comment type="similarity">
    <text evidence="1 6">Belongs to the universal ribosomal protein uL18 family.</text>
</comment>
<gene>
    <name evidence="6" type="primary">rpl18</name>
    <name evidence="7" type="ORF">AKJ52_02015</name>
</gene>
<dbReference type="InterPro" id="IPR057268">
    <property type="entry name" value="Ribosomal_L18"/>
</dbReference>
<dbReference type="HAMAP" id="MF_01337_A">
    <property type="entry name" value="Ribosomal_uL18_A"/>
    <property type="match status" value="1"/>
</dbReference>
<dbReference type="GO" id="GO:0006412">
    <property type="term" value="P:translation"/>
    <property type="evidence" value="ECO:0007669"/>
    <property type="project" value="UniProtKB-UniRule"/>
</dbReference>
<dbReference type="GO" id="GO:0008097">
    <property type="term" value="F:5S rRNA binding"/>
    <property type="evidence" value="ECO:0007669"/>
    <property type="project" value="InterPro"/>
</dbReference>
<keyword evidence="5 6" id="KW-0687">Ribonucleoprotein</keyword>
<dbReference type="PANTHER" id="PTHR23410:SF12">
    <property type="entry name" value="LARGE RIBOSOMAL SUBUNIT PROTEIN UL18"/>
    <property type="match status" value="1"/>
</dbReference>
<comment type="function">
    <text evidence="6">This is one of the proteins that bind and probably mediate the attachment of the 5S RNA into the large ribosomal subunit, where it forms part of the central protuberance.</text>
</comment>
<evidence type="ECO:0000313" key="8">
    <source>
        <dbReference type="Proteomes" id="UP000070404"/>
    </source>
</evidence>
<dbReference type="SUPFAM" id="SSF53137">
    <property type="entry name" value="Translational machinery components"/>
    <property type="match status" value="1"/>
</dbReference>
<keyword evidence="8" id="KW-1185">Reference proteome</keyword>
<dbReference type="Gene3D" id="3.30.420.100">
    <property type="match status" value="1"/>
</dbReference>
<dbReference type="InterPro" id="IPR005485">
    <property type="entry name" value="Rbsml_uL18_euk_arch"/>
</dbReference>